<feature type="compositionally biased region" description="Low complexity" evidence="1">
    <location>
        <begin position="65"/>
        <end position="78"/>
    </location>
</feature>
<feature type="region of interest" description="Disordered" evidence="1">
    <location>
        <begin position="1"/>
        <end position="29"/>
    </location>
</feature>
<gene>
    <name evidence="3" type="ORF">FN846DRAFT_142696</name>
</gene>
<evidence type="ECO:0000256" key="1">
    <source>
        <dbReference type="SAM" id="MobiDB-lite"/>
    </source>
</evidence>
<feature type="region of interest" description="Disordered" evidence="1">
    <location>
        <begin position="57"/>
        <end position="78"/>
    </location>
</feature>
<organism evidence="3 4">
    <name type="scientific">Sphaerosporella brunnea</name>
    <dbReference type="NCBI Taxonomy" id="1250544"/>
    <lineage>
        <taxon>Eukaryota</taxon>
        <taxon>Fungi</taxon>
        <taxon>Dikarya</taxon>
        <taxon>Ascomycota</taxon>
        <taxon>Pezizomycotina</taxon>
        <taxon>Pezizomycetes</taxon>
        <taxon>Pezizales</taxon>
        <taxon>Pyronemataceae</taxon>
        <taxon>Sphaerosporella</taxon>
    </lineage>
</organism>
<keyword evidence="2" id="KW-0812">Transmembrane</keyword>
<keyword evidence="2" id="KW-1133">Transmembrane helix</keyword>
<dbReference type="EMBL" id="VXIS01000153">
    <property type="protein sequence ID" value="KAA8900494.1"/>
    <property type="molecule type" value="Genomic_DNA"/>
</dbReference>
<reference evidence="3 4" key="1">
    <citation type="submission" date="2019-09" db="EMBL/GenBank/DDBJ databases">
        <title>Draft genome of the ectomycorrhizal ascomycete Sphaerosporella brunnea.</title>
        <authorList>
            <consortium name="DOE Joint Genome Institute"/>
            <person name="Benucci G.M."/>
            <person name="Marozzi G."/>
            <person name="Antonielli L."/>
            <person name="Sanchez S."/>
            <person name="Marco P."/>
            <person name="Wang X."/>
            <person name="Falini L.B."/>
            <person name="Barry K."/>
            <person name="Haridas S."/>
            <person name="Lipzen A."/>
            <person name="Labutti K."/>
            <person name="Grigoriev I.V."/>
            <person name="Murat C."/>
            <person name="Martin F."/>
            <person name="Albertini E."/>
            <person name="Donnini D."/>
            <person name="Bonito G."/>
        </authorList>
    </citation>
    <scope>NUCLEOTIDE SEQUENCE [LARGE SCALE GENOMIC DNA]</scope>
    <source>
        <strain evidence="3 4">Sb_GMNB300</strain>
    </source>
</reference>
<proteinExistence type="predicted"/>
<protein>
    <submittedName>
        <fullName evidence="3">Uncharacterized protein</fullName>
    </submittedName>
</protein>
<evidence type="ECO:0000313" key="4">
    <source>
        <dbReference type="Proteomes" id="UP000326924"/>
    </source>
</evidence>
<sequence length="246" mass="27084">MRIFSGQAGTKQQPCEPGSKIIPTSASEGESDVCRQGTFAAAFAPSLGARPVCPRRFPQRGGGSRVSESSPSSSTVLTQPSPEFSLVYLPTYSISSPFPVKSSFLFRDPLSFLERPPTTKGPCSYFSRWYLDFSSRALCLLLAYVCVLHVFASVILGRLASHFCSTPFCRRISRGVVDRLGDHKAAFLAAEWIQGERETYPPPKLPAQSLKGIPVIGYRGHWLRCVVRTIFWGAEVDIPNNSVELF</sequence>
<accession>A0A5J5EQU6</accession>
<dbReference type="Proteomes" id="UP000326924">
    <property type="component" value="Unassembled WGS sequence"/>
</dbReference>
<evidence type="ECO:0000313" key="3">
    <source>
        <dbReference type="EMBL" id="KAA8900494.1"/>
    </source>
</evidence>
<dbReference type="AlphaFoldDB" id="A0A5J5EQU6"/>
<comment type="caution">
    <text evidence="3">The sequence shown here is derived from an EMBL/GenBank/DDBJ whole genome shotgun (WGS) entry which is preliminary data.</text>
</comment>
<keyword evidence="2" id="KW-0472">Membrane</keyword>
<evidence type="ECO:0000256" key="2">
    <source>
        <dbReference type="SAM" id="Phobius"/>
    </source>
</evidence>
<feature type="transmembrane region" description="Helical" evidence="2">
    <location>
        <begin position="137"/>
        <end position="160"/>
    </location>
</feature>
<dbReference type="InParanoid" id="A0A5J5EQU6"/>
<keyword evidence="4" id="KW-1185">Reference proteome</keyword>
<name>A0A5J5EQU6_9PEZI</name>